<keyword evidence="2" id="KW-1185">Reference proteome</keyword>
<evidence type="ECO:0008006" key="3">
    <source>
        <dbReference type="Google" id="ProtNLM"/>
    </source>
</evidence>
<evidence type="ECO:0000313" key="2">
    <source>
        <dbReference type="Proteomes" id="UP000315295"/>
    </source>
</evidence>
<dbReference type="Proteomes" id="UP000315295">
    <property type="component" value="Unassembled WGS sequence"/>
</dbReference>
<dbReference type="PANTHER" id="PTHR11439">
    <property type="entry name" value="GAG-POL-RELATED RETROTRANSPOSON"/>
    <property type="match status" value="1"/>
</dbReference>
<dbReference type="STRING" id="106549.A0A540M9C1"/>
<dbReference type="CDD" id="cd09272">
    <property type="entry name" value="RNase_HI_RT_Ty1"/>
    <property type="match status" value="1"/>
</dbReference>
<dbReference type="EMBL" id="VIEB01000319">
    <property type="protein sequence ID" value="TQD95288.1"/>
    <property type="molecule type" value="Genomic_DNA"/>
</dbReference>
<name>A0A540M9C1_MALBA</name>
<dbReference type="PANTHER" id="PTHR11439:SF463">
    <property type="entry name" value="REVERSE TRANSCRIPTASE TY1_COPIA-TYPE DOMAIN-CONTAINING PROTEIN"/>
    <property type="match status" value="1"/>
</dbReference>
<proteinExistence type="predicted"/>
<evidence type="ECO:0000313" key="1">
    <source>
        <dbReference type="EMBL" id="TQD95288.1"/>
    </source>
</evidence>
<sequence length="104" mass="12045">MWLRFMLSDFGEEQVEATSLLCDNISAIAMSKNPVFHQKTRHINRKYHFIRDGIQDGTLELHYCRTDKQLADMFTKALPKDRFEYLRDALGVKSAKHLEGSIGV</sequence>
<comment type="caution">
    <text evidence="1">The sequence shown here is derived from an EMBL/GenBank/DDBJ whole genome shotgun (WGS) entry which is preliminary data.</text>
</comment>
<organism evidence="1 2">
    <name type="scientific">Malus baccata</name>
    <name type="common">Siberian crab apple</name>
    <name type="synonym">Pyrus baccata</name>
    <dbReference type="NCBI Taxonomy" id="106549"/>
    <lineage>
        <taxon>Eukaryota</taxon>
        <taxon>Viridiplantae</taxon>
        <taxon>Streptophyta</taxon>
        <taxon>Embryophyta</taxon>
        <taxon>Tracheophyta</taxon>
        <taxon>Spermatophyta</taxon>
        <taxon>Magnoliopsida</taxon>
        <taxon>eudicotyledons</taxon>
        <taxon>Gunneridae</taxon>
        <taxon>Pentapetalae</taxon>
        <taxon>rosids</taxon>
        <taxon>fabids</taxon>
        <taxon>Rosales</taxon>
        <taxon>Rosaceae</taxon>
        <taxon>Amygdaloideae</taxon>
        <taxon>Maleae</taxon>
        <taxon>Malus</taxon>
    </lineage>
</organism>
<reference evidence="1 2" key="1">
    <citation type="journal article" date="2019" name="G3 (Bethesda)">
        <title>Sequencing of a Wild Apple (Malus baccata) Genome Unravels the Differences Between Cultivated and Wild Apple Species Regarding Disease Resistance and Cold Tolerance.</title>
        <authorList>
            <person name="Chen X."/>
        </authorList>
    </citation>
    <scope>NUCLEOTIDE SEQUENCE [LARGE SCALE GENOMIC DNA]</scope>
    <source>
        <strain evidence="2">cv. Shandingzi</strain>
        <tissue evidence="1">Leaves</tissue>
    </source>
</reference>
<protein>
    <recommendedName>
        <fullName evidence="3">Copia protein</fullName>
    </recommendedName>
</protein>
<gene>
    <name evidence="1" type="ORF">C1H46_019080</name>
</gene>
<accession>A0A540M9C1</accession>
<dbReference type="AlphaFoldDB" id="A0A540M9C1"/>